<feature type="signal peptide" evidence="1">
    <location>
        <begin position="1"/>
        <end position="21"/>
    </location>
</feature>
<keyword evidence="3" id="KW-1185">Reference proteome</keyword>
<dbReference type="OrthoDB" id="3896825at2759"/>
<dbReference type="Proteomes" id="UP000504636">
    <property type="component" value="Unplaced"/>
</dbReference>
<evidence type="ECO:0000256" key="1">
    <source>
        <dbReference type="SAM" id="SignalP"/>
    </source>
</evidence>
<reference evidence="4" key="3">
    <citation type="submission" date="2025-04" db="UniProtKB">
        <authorList>
            <consortium name="RefSeq"/>
        </authorList>
    </citation>
    <scope>IDENTIFICATION</scope>
    <source>
        <strain evidence="4">CBS 304.34</strain>
    </source>
</reference>
<evidence type="ECO:0000313" key="4">
    <source>
        <dbReference type="RefSeq" id="XP_033570333.1"/>
    </source>
</evidence>
<keyword evidence="1" id="KW-0732">Signal</keyword>
<organism evidence="2">
    <name type="scientific">Mytilinidion resinicola</name>
    <dbReference type="NCBI Taxonomy" id="574789"/>
    <lineage>
        <taxon>Eukaryota</taxon>
        <taxon>Fungi</taxon>
        <taxon>Dikarya</taxon>
        <taxon>Ascomycota</taxon>
        <taxon>Pezizomycotina</taxon>
        <taxon>Dothideomycetes</taxon>
        <taxon>Pleosporomycetidae</taxon>
        <taxon>Mytilinidiales</taxon>
        <taxon>Mytilinidiaceae</taxon>
        <taxon>Mytilinidion</taxon>
    </lineage>
</organism>
<evidence type="ECO:0000313" key="2">
    <source>
        <dbReference type="EMBL" id="KAF2803369.1"/>
    </source>
</evidence>
<dbReference type="RefSeq" id="XP_033570333.1">
    <property type="nucleotide sequence ID" value="XM_033726166.1"/>
</dbReference>
<evidence type="ECO:0000313" key="3">
    <source>
        <dbReference type="Proteomes" id="UP000504636"/>
    </source>
</evidence>
<gene>
    <name evidence="2 4" type="ORF">BDZ99DRAFT_526723</name>
</gene>
<protein>
    <recommendedName>
        <fullName evidence="5">Apple domain-containing protein</fullName>
    </recommendedName>
</protein>
<name>A0A6A6Y414_9PEZI</name>
<sequence>MYSRALALLLAVAQALPPLNSLTDSAVALSSQPQSPLSQLSISLSFDLGPTLICPPYEGFVRTINGRAYHLYCFNAAYGAWAWLPASKSLAECEAHCHAGSLDCNGLTWFPLTTACAVVYSKDALPYIWDNGYQKVAAVPLNHTSAAFGPGMLCPLPGSDNQVWAFDPQLPTPFSPSSLDPLTRNPATSRFKLSCTNQFAVPPTAKKPIGDVLSVNECALACMKDAACAGFHFYWPYFPGGPVNGRRTCELVIGEVGEGNWTAIDKPNKYLSGLKVGGGECGDEGWNRDGKGKGVEED</sequence>
<evidence type="ECO:0008006" key="5">
    <source>
        <dbReference type="Google" id="ProtNLM"/>
    </source>
</evidence>
<dbReference type="AlphaFoldDB" id="A0A6A6Y414"/>
<dbReference type="EMBL" id="MU003718">
    <property type="protein sequence ID" value="KAF2803369.1"/>
    <property type="molecule type" value="Genomic_DNA"/>
</dbReference>
<feature type="chain" id="PRO_5044628846" description="Apple domain-containing protein" evidence="1">
    <location>
        <begin position="22"/>
        <end position="298"/>
    </location>
</feature>
<reference evidence="2 4" key="1">
    <citation type="journal article" date="2020" name="Stud. Mycol.">
        <title>101 Dothideomycetes genomes: a test case for predicting lifestyles and emergence of pathogens.</title>
        <authorList>
            <person name="Haridas S."/>
            <person name="Albert R."/>
            <person name="Binder M."/>
            <person name="Bloem J."/>
            <person name="Labutti K."/>
            <person name="Salamov A."/>
            <person name="Andreopoulos B."/>
            <person name="Baker S."/>
            <person name="Barry K."/>
            <person name="Bills G."/>
            <person name="Bluhm B."/>
            <person name="Cannon C."/>
            <person name="Castanera R."/>
            <person name="Culley D."/>
            <person name="Daum C."/>
            <person name="Ezra D."/>
            <person name="Gonzalez J."/>
            <person name="Henrissat B."/>
            <person name="Kuo A."/>
            <person name="Liang C."/>
            <person name="Lipzen A."/>
            <person name="Lutzoni F."/>
            <person name="Magnuson J."/>
            <person name="Mondo S."/>
            <person name="Nolan M."/>
            <person name="Ohm R."/>
            <person name="Pangilinan J."/>
            <person name="Park H.-J."/>
            <person name="Ramirez L."/>
            <person name="Alfaro M."/>
            <person name="Sun H."/>
            <person name="Tritt A."/>
            <person name="Yoshinaga Y."/>
            <person name="Zwiers L.-H."/>
            <person name="Turgeon B."/>
            <person name="Goodwin S."/>
            <person name="Spatafora J."/>
            <person name="Crous P."/>
            <person name="Grigoriev I."/>
        </authorList>
    </citation>
    <scope>NUCLEOTIDE SEQUENCE</scope>
    <source>
        <strain evidence="2 4">CBS 304.34</strain>
    </source>
</reference>
<accession>A0A6A6Y414</accession>
<reference evidence="4" key="2">
    <citation type="submission" date="2020-04" db="EMBL/GenBank/DDBJ databases">
        <authorList>
            <consortium name="NCBI Genome Project"/>
        </authorList>
    </citation>
    <scope>NUCLEOTIDE SEQUENCE</scope>
    <source>
        <strain evidence="4">CBS 304.34</strain>
    </source>
</reference>
<dbReference type="GeneID" id="54467059"/>
<proteinExistence type="predicted"/>